<dbReference type="Proteomes" id="UP001597561">
    <property type="component" value="Unassembled WGS sequence"/>
</dbReference>
<comment type="caution">
    <text evidence="1">The sequence shown here is derived from an EMBL/GenBank/DDBJ whole genome shotgun (WGS) entry which is preliminary data.</text>
</comment>
<dbReference type="SUPFAM" id="SSF69318">
    <property type="entry name" value="Integrin alpha N-terminal domain"/>
    <property type="match status" value="1"/>
</dbReference>
<organism evidence="1 2">
    <name type="scientific">Jeotgalibacillus terrae</name>
    <dbReference type="NCBI Taxonomy" id="587735"/>
    <lineage>
        <taxon>Bacteria</taxon>
        <taxon>Bacillati</taxon>
        <taxon>Bacillota</taxon>
        <taxon>Bacilli</taxon>
        <taxon>Bacillales</taxon>
        <taxon>Caryophanaceae</taxon>
        <taxon>Jeotgalibacillus</taxon>
    </lineage>
</organism>
<keyword evidence="2" id="KW-1185">Reference proteome</keyword>
<dbReference type="EMBL" id="JBHUPG010000051">
    <property type="protein sequence ID" value="MFD2913937.1"/>
    <property type="molecule type" value="Genomic_DNA"/>
</dbReference>
<sequence>MNAHCGRAKYCKEQAMYNDYARPNMNPPNVVSFARGDVTGDRVPDHVYLTGIMTPGSPFIQQITLLVQDGRSGMLTSVPLRENSGYNPVVFLGDFTGNGVDDILISMTSGGSGGIMYHYIYSFINNTPQLLFDVDVYNEQVQYEVHYQDDYKVKVVSLINHQTYIIDISTKDSGYLDEIYDENGKLKSPISGFVNPLSGLYPVDFDSNNRYELLAYQKIAGRYNADSLGYVLNTLGWLDDRFVLQDQYVAIFGYEGSN</sequence>
<name>A0ABW5ZQL4_9BACL</name>
<evidence type="ECO:0000313" key="2">
    <source>
        <dbReference type="Proteomes" id="UP001597561"/>
    </source>
</evidence>
<protein>
    <submittedName>
        <fullName evidence="1">VCBS repeat-containing protein</fullName>
    </submittedName>
</protein>
<reference evidence="2" key="1">
    <citation type="journal article" date="2019" name="Int. J. Syst. Evol. Microbiol.">
        <title>The Global Catalogue of Microorganisms (GCM) 10K type strain sequencing project: providing services to taxonomists for standard genome sequencing and annotation.</title>
        <authorList>
            <consortium name="The Broad Institute Genomics Platform"/>
            <consortium name="The Broad Institute Genome Sequencing Center for Infectious Disease"/>
            <person name="Wu L."/>
            <person name="Ma J."/>
        </authorList>
    </citation>
    <scope>NUCLEOTIDE SEQUENCE [LARGE SCALE GENOMIC DNA]</scope>
    <source>
        <strain evidence="2">KCTC 13528</strain>
    </source>
</reference>
<accession>A0ABW5ZQL4</accession>
<dbReference type="InterPro" id="IPR028994">
    <property type="entry name" value="Integrin_alpha_N"/>
</dbReference>
<proteinExistence type="predicted"/>
<gene>
    <name evidence="1" type="ORF">ACFS5P_18760</name>
</gene>
<dbReference type="RefSeq" id="WP_338032937.1">
    <property type="nucleotide sequence ID" value="NZ_JAFBDK010000038.1"/>
</dbReference>
<evidence type="ECO:0000313" key="1">
    <source>
        <dbReference type="EMBL" id="MFD2913937.1"/>
    </source>
</evidence>